<dbReference type="PROSITE" id="PS00676">
    <property type="entry name" value="SIGMA54_INTERACT_2"/>
    <property type="match status" value="1"/>
</dbReference>
<proteinExistence type="predicted"/>
<dbReference type="Pfam" id="PF25601">
    <property type="entry name" value="AAA_lid_14"/>
    <property type="match status" value="1"/>
</dbReference>
<evidence type="ECO:0000256" key="4">
    <source>
        <dbReference type="ARBA" id="ARBA00023125"/>
    </source>
</evidence>
<keyword evidence="4" id="KW-0238">DNA-binding</keyword>
<dbReference type="PROSITE" id="PS50006">
    <property type="entry name" value="FHA_DOMAIN"/>
    <property type="match status" value="1"/>
</dbReference>
<name>A0A9X3X3L0_9BACT</name>
<dbReference type="Gene3D" id="1.10.8.60">
    <property type="match status" value="1"/>
</dbReference>
<dbReference type="InterPro" id="IPR025943">
    <property type="entry name" value="Sigma_54_int_dom_ATP-bd_2"/>
</dbReference>
<dbReference type="Gene3D" id="1.10.10.60">
    <property type="entry name" value="Homeodomain-like"/>
    <property type="match status" value="1"/>
</dbReference>
<evidence type="ECO:0000256" key="3">
    <source>
        <dbReference type="ARBA" id="ARBA00023015"/>
    </source>
</evidence>
<dbReference type="InterPro" id="IPR025944">
    <property type="entry name" value="Sigma_54_int_dom_CS"/>
</dbReference>
<dbReference type="CDD" id="cd00060">
    <property type="entry name" value="FHA"/>
    <property type="match status" value="1"/>
</dbReference>
<keyword evidence="5" id="KW-0804">Transcription</keyword>
<evidence type="ECO:0000256" key="1">
    <source>
        <dbReference type="ARBA" id="ARBA00022741"/>
    </source>
</evidence>
<evidence type="ECO:0000259" key="6">
    <source>
        <dbReference type="PROSITE" id="PS50006"/>
    </source>
</evidence>
<evidence type="ECO:0000259" key="7">
    <source>
        <dbReference type="PROSITE" id="PS50045"/>
    </source>
</evidence>
<dbReference type="InterPro" id="IPR002078">
    <property type="entry name" value="Sigma_54_int"/>
</dbReference>
<dbReference type="InterPro" id="IPR009057">
    <property type="entry name" value="Homeodomain-like_sf"/>
</dbReference>
<dbReference type="GO" id="GO:0006355">
    <property type="term" value="P:regulation of DNA-templated transcription"/>
    <property type="evidence" value="ECO:0007669"/>
    <property type="project" value="InterPro"/>
</dbReference>
<evidence type="ECO:0000256" key="2">
    <source>
        <dbReference type="ARBA" id="ARBA00022840"/>
    </source>
</evidence>
<dbReference type="PANTHER" id="PTHR32071:SF117">
    <property type="entry name" value="PTS-DEPENDENT DIHYDROXYACETONE KINASE OPERON REGULATORY PROTEIN-RELATED"/>
    <property type="match status" value="1"/>
</dbReference>
<dbReference type="InterPro" id="IPR003593">
    <property type="entry name" value="AAA+_ATPase"/>
</dbReference>
<evidence type="ECO:0000313" key="8">
    <source>
        <dbReference type="EMBL" id="MDC3982997.1"/>
    </source>
</evidence>
<dbReference type="PROSITE" id="PS00688">
    <property type="entry name" value="SIGMA54_INTERACT_3"/>
    <property type="match status" value="1"/>
</dbReference>
<dbReference type="Pfam" id="PF00498">
    <property type="entry name" value="FHA"/>
    <property type="match status" value="1"/>
</dbReference>
<feature type="domain" description="FHA" evidence="6">
    <location>
        <begin position="54"/>
        <end position="103"/>
    </location>
</feature>
<dbReference type="GO" id="GO:0043565">
    <property type="term" value="F:sequence-specific DNA binding"/>
    <property type="evidence" value="ECO:0007669"/>
    <property type="project" value="InterPro"/>
</dbReference>
<dbReference type="SUPFAM" id="SSF46689">
    <property type="entry name" value="Homeodomain-like"/>
    <property type="match status" value="1"/>
</dbReference>
<dbReference type="Gene3D" id="3.40.50.300">
    <property type="entry name" value="P-loop containing nucleotide triphosphate hydrolases"/>
    <property type="match status" value="1"/>
</dbReference>
<dbReference type="InterPro" id="IPR008984">
    <property type="entry name" value="SMAD_FHA_dom_sf"/>
</dbReference>
<dbReference type="SMART" id="SM00382">
    <property type="entry name" value="AAA"/>
    <property type="match status" value="1"/>
</dbReference>
<evidence type="ECO:0000313" key="9">
    <source>
        <dbReference type="Proteomes" id="UP001151081"/>
    </source>
</evidence>
<dbReference type="CDD" id="cd00009">
    <property type="entry name" value="AAA"/>
    <property type="match status" value="1"/>
</dbReference>
<reference evidence="8 9" key="1">
    <citation type="submission" date="2021-04" db="EMBL/GenBank/DDBJ databases">
        <title>Genome analysis of Polyangium sp.</title>
        <authorList>
            <person name="Li Y."/>
            <person name="Wang J."/>
        </authorList>
    </citation>
    <scope>NUCLEOTIDE SEQUENCE [LARGE SCALE GENOMIC DNA]</scope>
    <source>
        <strain evidence="8 9">SDU14</strain>
    </source>
</reference>
<keyword evidence="9" id="KW-1185">Reference proteome</keyword>
<dbReference type="Gene3D" id="2.60.200.20">
    <property type="match status" value="1"/>
</dbReference>
<keyword evidence="2" id="KW-0067">ATP-binding</keyword>
<dbReference type="Proteomes" id="UP001151081">
    <property type="component" value="Unassembled WGS sequence"/>
</dbReference>
<dbReference type="Pfam" id="PF02954">
    <property type="entry name" value="HTH_8"/>
    <property type="match status" value="1"/>
</dbReference>
<dbReference type="SUPFAM" id="SSF52540">
    <property type="entry name" value="P-loop containing nucleoside triphosphate hydrolases"/>
    <property type="match status" value="1"/>
</dbReference>
<dbReference type="PROSITE" id="PS50045">
    <property type="entry name" value="SIGMA54_INTERACT_4"/>
    <property type="match status" value="1"/>
</dbReference>
<dbReference type="GO" id="GO:0005524">
    <property type="term" value="F:ATP binding"/>
    <property type="evidence" value="ECO:0007669"/>
    <property type="project" value="UniProtKB-KW"/>
</dbReference>
<dbReference type="AlphaFoldDB" id="A0A9X3X3L0"/>
<evidence type="ECO:0000256" key="5">
    <source>
        <dbReference type="ARBA" id="ARBA00023163"/>
    </source>
</evidence>
<dbReference type="InterPro" id="IPR000253">
    <property type="entry name" value="FHA_dom"/>
</dbReference>
<dbReference type="SUPFAM" id="SSF49879">
    <property type="entry name" value="SMAD/FHA domain"/>
    <property type="match status" value="1"/>
</dbReference>
<dbReference type="InterPro" id="IPR002197">
    <property type="entry name" value="HTH_Fis"/>
</dbReference>
<organism evidence="8 9">
    <name type="scientific">Polyangium jinanense</name>
    <dbReference type="NCBI Taxonomy" id="2829994"/>
    <lineage>
        <taxon>Bacteria</taxon>
        <taxon>Pseudomonadati</taxon>
        <taxon>Myxococcota</taxon>
        <taxon>Polyangia</taxon>
        <taxon>Polyangiales</taxon>
        <taxon>Polyangiaceae</taxon>
        <taxon>Polyangium</taxon>
    </lineage>
</organism>
<accession>A0A9X3X3L0</accession>
<gene>
    <name evidence="8" type="ORF">KEG57_20970</name>
</gene>
<dbReference type="PANTHER" id="PTHR32071">
    <property type="entry name" value="TRANSCRIPTIONAL REGULATORY PROTEIN"/>
    <property type="match status" value="1"/>
</dbReference>
<dbReference type="InterPro" id="IPR027417">
    <property type="entry name" value="P-loop_NTPase"/>
</dbReference>
<dbReference type="SMART" id="SM00240">
    <property type="entry name" value="FHA"/>
    <property type="match status" value="1"/>
</dbReference>
<dbReference type="FunFam" id="3.40.50.300:FF:000006">
    <property type="entry name" value="DNA-binding transcriptional regulator NtrC"/>
    <property type="match status" value="1"/>
</dbReference>
<sequence>MSGREDEDEFDDKVETELVRRPDRAAAPGFSLVVVAGASRGQTFTIAPGHPSRVLVGQSPMCDLRIDDRLVSRRHAAFEILRGKLRVTDLDSTNGTSVQGVAVQGALLAGGEVVTVGETQIRIDRLADQAPAEIPSAVRFGAMVGASPEMRALYPLCERLASANVPVLIEGETGTGKEVLAESLHELGPRKQGPFVVFDCTAVPPNLVESALFGHERGAFTGATESRKGVFEEAHGGTLLLDEIGDLELPLQAKLLRALERSEVQRVGSNRWIRVDVRILAATRRDLDHEIQAGRFRDDLFYRLAVARIELPPLRRRTGDVLVLAQHFWRQLAGKDMPFPPDFARRIADYAWPGNVRELYNAVARRVALGELAPIATLRPNPPRAPGVPRPSSPPRPASGAGFIEEILALDLPLPRARERVVEEFERRYVQRVLAAHGGNVGAAAAASGIARRYFQLIKARHKG</sequence>
<dbReference type="Pfam" id="PF00158">
    <property type="entry name" value="Sigma54_activat"/>
    <property type="match status" value="1"/>
</dbReference>
<feature type="domain" description="Sigma-54 factor interaction" evidence="7">
    <location>
        <begin position="143"/>
        <end position="368"/>
    </location>
</feature>
<keyword evidence="3" id="KW-0805">Transcription regulation</keyword>
<dbReference type="RefSeq" id="WP_272421345.1">
    <property type="nucleotide sequence ID" value="NZ_JAGTJJ010000011.1"/>
</dbReference>
<protein>
    <submittedName>
        <fullName evidence="8">Sigma 54-interacting transcriptional regulator</fullName>
    </submittedName>
</protein>
<dbReference type="EMBL" id="JAGTJJ010000011">
    <property type="protein sequence ID" value="MDC3982997.1"/>
    <property type="molecule type" value="Genomic_DNA"/>
</dbReference>
<comment type="caution">
    <text evidence="8">The sequence shown here is derived from an EMBL/GenBank/DDBJ whole genome shotgun (WGS) entry which is preliminary data.</text>
</comment>
<dbReference type="PROSITE" id="PS00675">
    <property type="entry name" value="SIGMA54_INTERACT_1"/>
    <property type="match status" value="1"/>
</dbReference>
<keyword evidence="1" id="KW-0547">Nucleotide-binding</keyword>
<dbReference type="InterPro" id="IPR025662">
    <property type="entry name" value="Sigma_54_int_dom_ATP-bd_1"/>
</dbReference>
<dbReference type="InterPro" id="IPR058031">
    <property type="entry name" value="AAA_lid_NorR"/>
</dbReference>